<gene>
    <name evidence="5" type="ORF">PV327_001976</name>
</gene>
<protein>
    <recommendedName>
        <fullName evidence="4">HTH CENPB-type domain-containing protein</fullName>
    </recommendedName>
</protein>
<dbReference type="Pfam" id="PF13384">
    <property type="entry name" value="HTH_23"/>
    <property type="match status" value="1"/>
</dbReference>
<accession>A0AA39FES5</accession>
<dbReference type="PROSITE" id="PS51253">
    <property type="entry name" value="HTH_CENPB"/>
    <property type="match status" value="1"/>
</dbReference>
<evidence type="ECO:0000256" key="1">
    <source>
        <dbReference type="ARBA" id="ARBA00004123"/>
    </source>
</evidence>
<dbReference type="Pfam" id="PF03221">
    <property type="entry name" value="HTH_Tnp_Tc5"/>
    <property type="match status" value="1"/>
</dbReference>
<dbReference type="Proteomes" id="UP001168972">
    <property type="component" value="Unassembled WGS sequence"/>
</dbReference>
<dbReference type="InterPro" id="IPR009057">
    <property type="entry name" value="Homeodomain-like_sf"/>
</dbReference>
<sequence length="536" mass="61766">MSAIEKNRKEHVVQAYDVKINALHELKNGVRNSDIAKQLNVHVRTVQRWQKNQKKILEKEYNADERLSKKLKRNKALKFDFVNKLTWLWFNESRNAGVSVNGPQICMQARAMYIALGGTENEFKASNGWLDKFKRRHNIRSMATVGEKRSSHIDAAENFITWFDNYIRDENLCEDQIFNCDETGLNFKNMPRKTFTSKEESSTCDSKEMKERITIMASSNASGGLKIPLVVIGKSTEPGCMKSINELPVYYRSQECAWMVSSLFKEWFFSEFVPKVTLYLKSKNLPIKAVLLVDNCLSHPRKLQMGTNIRVIFLPPNTSALIQPMDQGVLQYLKLKYRFLIMEHIVNNVNNGEGLMEVVEKISLENGIEWLTNAWDNVRPITIKNSWNSLWRRNCDATTTQNSILDLMNLPENRILPRLFHSILQNTESYAQIAYDSVLDWLNPPTILTPEEALSNEEIMLVIAEEERGKESGESDSDNDSDPSISNEDVGDHLKEILSYCKKHPDHFSKDEISMLLKINTRILNKAEHIVTQQLI</sequence>
<dbReference type="Pfam" id="PF03184">
    <property type="entry name" value="DDE_1"/>
    <property type="match status" value="1"/>
</dbReference>
<evidence type="ECO:0000256" key="2">
    <source>
        <dbReference type="ARBA" id="ARBA00023125"/>
    </source>
</evidence>
<feature type="domain" description="HTH CENPB-type" evidence="4">
    <location>
        <begin position="70"/>
        <end position="143"/>
    </location>
</feature>
<dbReference type="SUPFAM" id="SSF46689">
    <property type="entry name" value="Homeodomain-like"/>
    <property type="match status" value="2"/>
</dbReference>
<dbReference type="GO" id="GO:0005634">
    <property type="term" value="C:nucleus"/>
    <property type="evidence" value="ECO:0007669"/>
    <property type="project" value="UniProtKB-SubCell"/>
</dbReference>
<dbReference type="InterPro" id="IPR036397">
    <property type="entry name" value="RNaseH_sf"/>
</dbReference>
<dbReference type="Gene3D" id="3.30.420.10">
    <property type="entry name" value="Ribonuclease H-like superfamily/Ribonuclease H"/>
    <property type="match status" value="1"/>
</dbReference>
<dbReference type="AlphaFoldDB" id="A0AA39FES5"/>
<dbReference type="PANTHER" id="PTHR19303">
    <property type="entry name" value="TRANSPOSON"/>
    <property type="match status" value="1"/>
</dbReference>
<name>A0AA39FES5_MICHY</name>
<dbReference type="SMART" id="SM00674">
    <property type="entry name" value="CENPB"/>
    <property type="match status" value="1"/>
</dbReference>
<organism evidence="5 6">
    <name type="scientific">Microctonus hyperodae</name>
    <name type="common">Parasitoid wasp</name>
    <dbReference type="NCBI Taxonomy" id="165561"/>
    <lineage>
        <taxon>Eukaryota</taxon>
        <taxon>Metazoa</taxon>
        <taxon>Ecdysozoa</taxon>
        <taxon>Arthropoda</taxon>
        <taxon>Hexapoda</taxon>
        <taxon>Insecta</taxon>
        <taxon>Pterygota</taxon>
        <taxon>Neoptera</taxon>
        <taxon>Endopterygota</taxon>
        <taxon>Hymenoptera</taxon>
        <taxon>Apocrita</taxon>
        <taxon>Ichneumonoidea</taxon>
        <taxon>Braconidae</taxon>
        <taxon>Euphorinae</taxon>
        <taxon>Microctonus</taxon>
    </lineage>
</organism>
<dbReference type="InterPro" id="IPR004875">
    <property type="entry name" value="DDE_SF_endonuclease_dom"/>
</dbReference>
<dbReference type="InterPro" id="IPR006600">
    <property type="entry name" value="HTH_CenpB_DNA-bd_dom"/>
</dbReference>
<dbReference type="GO" id="GO:0003677">
    <property type="term" value="F:DNA binding"/>
    <property type="evidence" value="ECO:0007669"/>
    <property type="project" value="UniProtKB-KW"/>
</dbReference>
<comment type="caution">
    <text evidence="5">The sequence shown here is derived from an EMBL/GenBank/DDBJ whole genome shotgun (WGS) entry which is preliminary data.</text>
</comment>
<dbReference type="PANTHER" id="PTHR19303:SF16">
    <property type="entry name" value="JERKY PROTEIN HOMOLOG-LIKE"/>
    <property type="match status" value="1"/>
</dbReference>
<comment type="subcellular location">
    <subcellularLocation>
        <location evidence="1">Nucleus</location>
    </subcellularLocation>
</comment>
<reference evidence="5" key="2">
    <citation type="submission" date="2023-03" db="EMBL/GenBank/DDBJ databases">
        <authorList>
            <person name="Inwood S.N."/>
            <person name="Skelly J.G."/>
            <person name="Guhlin J."/>
            <person name="Harrop T.W.R."/>
            <person name="Goldson S.G."/>
            <person name="Dearden P.K."/>
        </authorList>
    </citation>
    <scope>NUCLEOTIDE SEQUENCE</scope>
    <source>
        <strain evidence="5">Lincoln</strain>
        <tissue evidence="5">Whole body</tissue>
    </source>
</reference>
<dbReference type="InterPro" id="IPR050863">
    <property type="entry name" value="CenT-Element_Derived"/>
</dbReference>
<evidence type="ECO:0000259" key="4">
    <source>
        <dbReference type="PROSITE" id="PS51253"/>
    </source>
</evidence>
<dbReference type="EMBL" id="JAQQBR010001831">
    <property type="protein sequence ID" value="KAK0168148.1"/>
    <property type="molecule type" value="Genomic_DNA"/>
</dbReference>
<evidence type="ECO:0000313" key="5">
    <source>
        <dbReference type="EMBL" id="KAK0168148.1"/>
    </source>
</evidence>
<feature type="region of interest" description="Disordered" evidence="3">
    <location>
        <begin position="466"/>
        <end position="488"/>
    </location>
</feature>
<evidence type="ECO:0000256" key="3">
    <source>
        <dbReference type="SAM" id="MobiDB-lite"/>
    </source>
</evidence>
<proteinExistence type="predicted"/>
<evidence type="ECO:0000313" key="6">
    <source>
        <dbReference type="Proteomes" id="UP001168972"/>
    </source>
</evidence>
<keyword evidence="2" id="KW-0238">DNA-binding</keyword>
<reference evidence="5" key="1">
    <citation type="journal article" date="2023" name="bioRxiv">
        <title>Scaffold-level genome assemblies of two parasitoid biocontrol wasps reveal the parthenogenesis mechanism and an associated novel virus.</title>
        <authorList>
            <person name="Inwood S."/>
            <person name="Skelly J."/>
            <person name="Guhlin J."/>
            <person name="Harrop T."/>
            <person name="Goldson S."/>
            <person name="Dearden P."/>
        </authorList>
    </citation>
    <scope>NUCLEOTIDE SEQUENCE</scope>
    <source>
        <strain evidence="5">Lincoln</strain>
        <tissue evidence="5">Whole body</tissue>
    </source>
</reference>
<keyword evidence="6" id="KW-1185">Reference proteome</keyword>
<dbReference type="Gene3D" id="1.10.10.60">
    <property type="entry name" value="Homeodomain-like"/>
    <property type="match status" value="2"/>
</dbReference>